<evidence type="ECO:0000313" key="3">
    <source>
        <dbReference type="Proteomes" id="UP000269883"/>
    </source>
</evidence>
<dbReference type="RefSeq" id="WP_126379520.1">
    <property type="nucleotide sequence ID" value="NZ_AP017378.1"/>
</dbReference>
<reference evidence="2 3" key="1">
    <citation type="journal article" date="2018" name="Sci. Adv.">
        <title>Multi-heme cytochromes provide a pathway for survival in energy-limited environments.</title>
        <authorList>
            <person name="Deng X."/>
            <person name="Dohmae N."/>
            <person name="Nealson K.H."/>
            <person name="Hashimoto K."/>
            <person name="Okamoto A."/>
        </authorList>
    </citation>
    <scope>NUCLEOTIDE SEQUENCE [LARGE SCALE GENOMIC DNA]</scope>
    <source>
        <strain evidence="2 3">IS5</strain>
    </source>
</reference>
<dbReference type="GO" id="GO:0019867">
    <property type="term" value="C:outer membrane"/>
    <property type="evidence" value="ECO:0007669"/>
    <property type="project" value="InterPro"/>
</dbReference>
<dbReference type="InterPro" id="IPR007485">
    <property type="entry name" value="LPS_assembly_LptE"/>
</dbReference>
<evidence type="ECO:0000313" key="2">
    <source>
        <dbReference type="EMBL" id="BBD08956.1"/>
    </source>
</evidence>
<feature type="signal peptide" evidence="1">
    <location>
        <begin position="1"/>
        <end position="25"/>
    </location>
</feature>
<organism evidence="2 3">
    <name type="scientific">Desulfovibrio ferrophilus</name>
    <dbReference type="NCBI Taxonomy" id="241368"/>
    <lineage>
        <taxon>Bacteria</taxon>
        <taxon>Pseudomonadati</taxon>
        <taxon>Thermodesulfobacteriota</taxon>
        <taxon>Desulfovibrionia</taxon>
        <taxon>Desulfovibrionales</taxon>
        <taxon>Desulfovibrionaceae</taxon>
        <taxon>Desulfovibrio</taxon>
    </lineage>
</organism>
<evidence type="ECO:0008006" key="4">
    <source>
        <dbReference type="Google" id="ProtNLM"/>
    </source>
</evidence>
<proteinExistence type="predicted"/>
<dbReference type="Gene3D" id="3.40.50.10610">
    <property type="entry name" value="ABC-type transport auxiliary lipoprotein component"/>
    <property type="match status" value="1"/>
</dbReference>
<gene>
    <name evidence="2" type="ORF">DFE_2230</name>
</gene>
<evidence type="ECO:0000256" key="1">
    <source>
        <dbReference type="SAM" id="SignalP"/>
    </source>
</evidence>
<name>A0A2Z6B0M7_9BACT</name>
<sequence>MRILRTFVVMTLALSLWGCAGYQQASNKDAPFDLPEDARALFIKSVENPTMDPDLESLLRAEIRDEFTRRGRVSWVDRDEATAYMSIKVKRFRTATSLTDENDDTIKSSASINIEAWIVSKSSGKELWRGNASHSESFTSDQEGAEADVMEMAARKLADRLSQNY</sequence>
<dbReference type="KEGG" id="dfl:DFE_2230"/>
<dbReference type="GO" id="GO:0043165">
    <property type="term" value="P:Gram-negative-bacterium-type cell outer membrane assembly"/>
    <property type="evidence" value="ECO:0007669"/>
    <property type="project" value="InterPro"/>
</dbReference>
<protein>
    <recommendedName>
        <fullName evidence="4">Lipoprotein</fullName>
    </recommendedName>
</protein>
<dbReference type="AlphaFoldDB" id="A0A2Z6B0M7"/>
<dbReference type="Proteomes" id="UP000269883">
    <property type="component" value="Chromosome"/>
</dbReference>
<dbReference type="OrthoDB" id="5459831at2"/>
<feature type="chain" id="PRO_5016251161" description="Lipoprotein" evidence="1">
    <location>
        <begin position="26"/>
        <end position="165"/>
    </location>
</feature>
<dbReference type="EMBL" id="AP017378">
    <property type="protein sequence ID" value="BBD08956.1"/>
    <property type="molecule type" value="Genomic_DNA"/>
</dbReference>
<keyword evidence="1" id="KW-0732">Signal</keyword>
<accession>A0A2Z6B0M7</accession>
<dbReference type="Pfam" id="PF04390">
    <property type="entry name" value="LptE"/>
    <property type="match status" value="1"/>
</dbReference>
<keyword evidence="3" id="KW-1185">Reference proteome</keyword>